<evidence type="ECO:0000256" key="3">
    <source>
        <dbReference type="ARBA" id="ARBA00022448"/>
    </source>
</evidence>
<evidence type="ECO:0000256" key="5">
    <source>
        <dbReference type="ARBA" id="ARBA00022692"/>
    </source>
</evidence>
<keyword evidence="8" id="KW-0175">Coiled coil</keyword>
<dbReference type="Pfam" id="PF02321">
    <property type="entry name" value="OEP"/>
    <property type="match status" value="1"/>
</dbReference>
<dbReference type="SUPFAM" id="SSF56954">
    <property type="entry name" value="Outer membrane efflux proteins (OEP)"/>
    <property type="match status" value="1"/>
</dbReference>
<sequence>MNLKINNIDFQVVLSNYSIQKWISLILIFHFSLFTFHSAQAQELEIYQNRALEHNPSIQALRSSVGIAEEKINETNTLPDTEFGLGYFVSEPETRTGAQKLRLSVRQMIPWFGTIQSRRDYAGSMVNVEEINLEIARRKLNLEVSQVYFQLYELQEKKEVLQQNIDLLEVYRTMALNSVEVGKASAVEVLRLKMRQNELIEKMRNLQLQIESLETQFSNLLNSEEKLEIKVQDTLVIPFEESIDGNLSLHPELQRYDRFSESILRSEELNQLESSPKFGVGLDYVSVQERLDMMIPDNGKDIIMPMVSFSVPIFNKKFKSVSRQNDLRLEQIDSERASTLNDLESRLQTTLNERSSARISFETQLENLSQAGDAEDLLLKQYETGTIDFDDVLDIQEIQLKIQMNLVEAVRTWFTKNAIVQYLTVNN</sequence>
<gene>
    <name evidence="9" type="ORF">SAMN04488552_1868</name>
</gene>
<dbReference type="GO" id="GO:0015288">
    <property type="term" value="F:porin activity"/>
    <property type="evidence" value="ECO:0007669"/>
    <property type="project" value="TreeGrafter"/>
</dbReference>
<comment type="similarity">
    <text evidence="2">Belongs to the outer membrane factor (OMF) (TC 1.B.17) family.</text>
</comment>
<dbReference type="RefSeq" id="WP_089662165.1">
    <property type="nucleotide sequence ID" value="NZ_LT629745.1"/>
</dbReference>
<proteinExistence type="inferred from homology"/>
<name>A0A1H1NV50_9FLAO</name>
<dbReference type="STRING" id="1250231.SAMN04488552_1868"/>
<evidence type="ECO:0000313" key="9">
    <source>
        <dbReference type="EMBL" id="SDS02690.1"/>
    </source>
</evidence>
<evidence type="ECO:0000256" key="1">
    <source>
        <dbReference type="ARBA" id="ARBA00004442"/>
    </source>
</evidence>
<evidence type="ECO:0000256" key="2">
    <source>
        <dbReference type="ARBA" id="ARBA00007613"/>
    </source>
</evidence>
<keyword evidence="4" id="KW-1134">Transmembrane beta strand</keyword>
<dbReference type="PANTHER" id="PTHR30026">
    <property type="entry name" value="OUTER MEMBRANE PROTEIN TOLC"/>
    <property type="match status" value="1"/>
</dbReference>
<dbReference type="GO" id="GO:0009279">
    <property type="term" value="C:cell outer membrane"/>
    <property type="evidence" value="ECO:0007669"/>
    <property type="project" value="UniProtKB-SubCell"/>
</dbReference>
<dbReference type="Proteomes" id="UP000198858">
    <property type="component" value="Chromosome I"/>
</dbReference>
<organism evidence="9 10">
    <name type="scientific">Christiangramia echinicola</name>
    <dbReference type="NCBI Taxonomy" id="279359"/>
    <lineage>
        <taxon>Bacteria</taxon>
        <taxon>Pseudomonadati</taxon>
        <taxon>Bacteroidota</taxon>
        <taxon>Flavobacteriia</taxon>
        <taxon>Flavobacteriales</taxon>
        <taxon>Flavobacteriaceae</taxon>
        <taxon>Christiangramia</taxon>
    </lineage>
</organism>
<dbReference type="GO" id="GO:0015562">
    <property type="term" value="F:efflux transmembrane transporter activity"/>
    <property type="evidence" value="ECO:0007669"/>
    <property type="project" value="InterPro"/>
</dbReference>
<evidence type="ECO:0000256" key="8">
    <source>
        <dbReference type="SAM" id="Coils"/>
    </source>
</evidence>
<evidence type="ECO:0000256" key="7">
    <source>
        <dbReference type="ARBA" id="ARBA00023237"/>
    </source>
</evidence>
<keyword evidence="7" id="KW-0998">Cell outer membrane</keyword>
<reference evidence="9 10" key="1">
    <citation type="submission" date="2016-10" db="EMBL/GenBank/DDBJ databases">
        <authorList>
            <person name="Varghese N."/>
            <person name="Submissions S."/>
        </authorList>
    </citation>
    <scope>NUCLEOTIDE SEQUENCE [LARGE SCALE GENOMIC DNA]</scope>
    <source>
        <strain evidence="9 10">Mar_2010_102</strain>
    </source>
</reference>
<dbReference type="Gene3D" id="1.20.1600.10">
    <property type="entry name" value="Outer membrane efflux proteins (OEP)"/>
    <property type="match status" value="1"/>
</dbReference>
<keyword evidence="5" id="KW-0812">Transmembrane</keyword>
<evidence type="ECO:0000313" key="10">
    <source>
        <dbReference type="Proteomes" id="UP000198858"/>
    </source>
</evidence>
<dbReference type="InterPro" id="IPR003423">
    <property type="entry name" value="OMP_efflux"/>
</dbReference>
<protein>
    <submittedName>
        <fullName evidence="9">Outer membrane protein TolC</fullName>
    </submittedName>
</protein>
<dbReference type="GO" id="GO:1990281">
    <property type="term" value="C:efflux pump complex"/>
    <property type="evidence" value="ECO:0007669"/>
    <property type="project" value="TreeGrafter"/>
</dbReference>
<accession>A0A1H1NV50</accession>
<dbReference type="AlphaFoldDB" id="A0A1H1NV50"/>
<comment type="subcellular location">
    <subcellularLocation>
        <location evidence="1">Cell outer membrane</location>
    </subcellularLocation>
</comment>
<keyword evidence="6" id="KW-0472">Membrane</keyword>
<feature type="coiled-coil region" evidence="8">
    <location>
        <begin position="189"/>
        <end position="230"/>
    </location>
</feature>
<keyword evidence="10" id="KW-1185">Reference proteome</keyword>
<evidence type="ECO:0000256" key="6">
    <source>
        <dbReference type="ARBA" id="ARBA00023136"/>
    </source>
</evidence>
<evidence type="ECO:0000256" key="4">
    <source>
        <dbReference type="ARBA" id="ARBA00022452"/>
    </source>
</evidence>
<dbReference type="EMBL" id="LT629745">
    <property type="protein sequence ID" value="SDS02690.1"/>
    <property type="molecule type" value="Genomic_DNA"/>
</dbReference>
<keyword evidence="3" id="KW-0813">Transport</keyword>
<dbReference type="InterPro" id="IPR051906">
    <property type="entry name" value="TolC-like"/>
</dbReference>
<dbReference type="PANTHER" id="PTHR30026:SF20">
    <property type="entry name" value="OUTER MEMBRANE PROTEIN TOLC"/>
    <property type="match status" value="1"/>
</dbReference>